<feature type="domain" description="Lon N-terminal" evidence="1">
    <location>
        <begin position="1"/>
        <end position="198"/>
    </location>
</feature>
<evidence type="ECO:0000313" key="2">
    <source>
        <dbReference type="EMBL" id="MDT8896954.1"/>
    </source>
</evidence>
<name>A0ABU3NJC1_9CHLR</name>
<dbReference type="InterPro" id="IPR015947">
    <property type="entry name" value="PUA-like_sf"/>
</dbReference>
<dbReference type="InterPro" id="IPR003111">
    <property type="entry name" value="Lon_prtase_N"/>
</dbReference>
<dbReference type="SUPFAM" id="SSF88697">
    <property type="entry name" value="PUA domain-like"/>
    <property type="match status" value="1"/>
</dbReference>
<gene>
    <name evidence="2" type="ORF">QYE77_01660</name>
</gene>
<protein>
    <submittedName>
        <fullName evidence="2">LON peptidase substrate-binding domain-containing protein</fullName>
    </submittedName>
</protein>
<dbReference type="RefSeq" id="WP_315623605.1">
    <property type="nucleotide sequence ID" value="NZ_JAUHMF010000001.1"/>
</dbReference>
<dbReference type="EMBL" id="JAUHMF010000001">
    <property type="protein sequence ID" value="MDT8896954.1"/>
    <property type="molecule type" value="Genomic_DNA"/>
</dbReference>
<dbReference type="Gene3D" id="2.30.130.40">
    <property type="entry name" value="LON domain-like"/>
    <property type="match status" value="1"/>
</dbReference>
<accession>A0ABU3NJC1</accession>
<dbReference type="PANTHER" id="PTHR46732:SF8">
    <property type="entry name" value="ATP-DEPENDENT PROTEASE LA (LON) DOMAIN PROTEIN"/>
    <property type="match status" value="1"/>
</dbReference>
<evidence type="ECO:0000259" key="1">
    <source>
        <dbReference type="PROSITE" id="PS51787"/>
    </source>
</evidence>
<keyword evidence="3" id="KW-1185">Reference proteome</keyword>
<reference evidence="2 3" key="1">
    <citation type="submission" date="2023-07" db="EMBL/GenBank/DDBJ databases">
        <title>Novel species of Thermanaerothrix with wide hydrolytic capabilities.</title>
        <authorList>
            <person name="Zayulina K.S."/>
            <person name="Podosokorskaya O.A."/>
            <person name="Elcheninov A.G."/>
        </authorList>
    </citation>
    <scope>NUCLEOTIDE SEQUENCE [LARGE SCALE GENOMIC DNA]</scope>
    <source>
        <strain evidence="2 3">4228-RoL</strain>
    </source>
</reference>
<dbReference type="SMART" id="SM00464">
    <property type="entry name" value="LON"/>
    <property type="match status" value="1"/>
</dbReference>
<dbReference type="Pfam" id="PF02190">
    <property type="entry name" value="LON_substr_bdg"/>
    <property type="match status" value="1"/>
</dbReference>
<dbReference type="PANTHER" id="PTHR46732">
    <property type="entry name" value="ATP-DEPENDENT PROTEASE LA (LON) DOMAIN PROTEIN"/>
    <property type="match status" value="1"/>
</dbReference>
<dbReference type="InterPro" id="IPR046336">
    <property type="entry name" value="Lon_prtase_N_sf"/>
</dbReference>
<dbReference type="PROSITE" id="PS51787">
    <property type="entry name" value="LON_N"/>
    <property type="match status" value="1"/>
</dbReference>
<comment type="caution">
    <text evidence="2">The sequence shown here is derived from an EMBL/GenBank/DDBJ whole genome shotgun (WGS) entry which is preliminary data.</text>
</comment>
<organism evidence="2 3">
    <name type="scientific">Thermanaerothrix solaris</name>
    <dbReference type="NCBI Taxonomy" id="3058434"/>
    <lineage>
        <taxon>Bacteria</taxon>
        <taxon>Bacillati</taxon>
        <taxon>Chloroflexota</taxon>
        <taxon>Anaerolineae</taxon>
        <taxon>Anaerolineales</taxon>
        <taxon>Anaerolineaceae</taxon>
        <taxon>Thermanaerothrix</taxon>
    </lineage>
</organism>
<dbReference type="Proteomes" id="UP001254165">
    <property type="component" value="Unassembled WGS sequence"/>
</dbReference>
<proteinExistence type="predicted"/>
<sequence>MIYLPIFPLKTVLFPGTPLPLHIFEPRYRRMMNEVIHTSGLFGVALIKRGVEAMGPLPEPHNIGCAATIANIEHLPDGRMNLLAIGEERFRILKLDQSGPFLNAWVEMMPIEDPQTLSVSRGIRGLLPWIEAYLKTLTYTVGERIEFKPLSLPTDPLPLLYFAASLLHIPLIEKQDLLESESSAHLLKKVTRLYRREVVLLRHLVTLAEHQTEHVSRLN</sequence>
<evidence type="ECO:0000313" key="3">
    <source>
        <dbReference type="Proteomes" id="UP001254165"/>
    </source>
</evidence>